<evidence type="ECO:0000313" key="2">
    <source>
        <dbReference type="Proteomes" id="UP000237347"/>
    </source>
</evidence>
<organism evidence="1 2">
    <name type="scientific">Quercus suber</name>
    <name type="common">Cork oak</name>
    <dbReference type="NCBI Taxonomy" id="58331"/>
    <lineage>
        <taxon>Eukaryota</taxon>
        <taxon>Viridiplantae</taxon>
        <taxon>Streptophyta</taxon>
        <taxon>Embryophyta</taxon>
        <taxon>Tracheophyta</taxon>
        <taxon>Spermatophyta</taxon>
        <taxon>Magnoliopsida</taxon>
        <taxon>eudicotyledons</taxon>
        <taxon>Gunneridae</taxon>
        <taxon>Pentapetalae</taxon>
        <taxon>rosids</taxon>
        <taxon>fabids</taxon>
        <taxon>Fagales</taxon>
        <taxon>Fagaceae</taxon>
        <taxon>Quercus</taxon>
    </lineage>
</organism>
<dbReference type="Proteomes" id="UP000237347">
    <property type="component" value="Unassembled WGS sequence"/>
</dbReference>
<accession>A0AAW0KIP7</accession>
<dbReference type="EMBL" id="PKMF04000306">
    <property type="protein sequence ID" value="KAK7838471.1"/>
    <property type="molecule type" value="Genomic_DNA"/>
</dbReference>
<proteinExistence type="predicted"/>
<reference evidence="1 2" key="1">
    <citation type="journal article" date="2018" name="Sci. Data">
        <title>The draft genome sequence of cork oak.</title>
        <authorList>
            <person name="Ramos A.M."/>
            <person name="Usie A."/>
            <person name="Barbosa P."/>
            <person name="Barros P.M."/>
            <person name="Capote T."/>
            <person name="Chaves I."/>
            <person name="Simoes F."/>
            <person name="Abreu I."/>
            <person name="Carrasquinho I."/>
            <person name="Faro C."/>
            <person name="Guimaraes J.B."/>
            <person name="Mendonca D."/>
            <person name="Nobrega F."/>
            <person name="Rodrigues L."/>
            <person name="Saibo N.J.M."/>
            <person name="Varela M.C."/>
            <person name="Egas C."/>
            <person name="Matos J."/>
            <person name="Miguel C.M."/>
            <person name="Oliveira M.M."/>
            <person name="Ricardo C.P."/>
            <person name="Goncalves S."/>
        </authorList>
    </citation>
    <scope>NUCLEOTIDE SEQUENCE [LARGE SCALE GENOMIC DNA]</scope>
    <source>
        <strain evidence="2">cv. HL8</strain>
    </source>
</reference>
<evidence type="ECO:0000313" key="1">
    <source>
        <dbReference type="EMBL" id="KAK7838471.1"/>
    </source>
</evidence>
<name>A0AAW0KIP7_QUESU</name>
<protein>
    <submittedName>
        <fullName evidence="1">Uncharacterized protein</fullName>
    </submittedName>
</protein>
<comment type="caution">
    <text evidence="1">The sequence shown here is derived from an EMBL/GenBank/DDBJ whole genome shotgun (WGS) entry which is preliminary data.</text>
</comment>
<gene>
    <name evidence="1" type="ORF">CFP56_019604</name>
</gene>
<dbReference type="AlphaFoldDB" id="A0AAW0KIP7"/>
<sequence>MHFHMQRISVDQLLCVLSSSWTPTTLDSGIEHLGKVEKLLSTEIDRLLFNAAGSIFDVARQRSSSVREHRLNPLKNYSYEINTDLKTAIHECTSHIGVNYRRNGYNLLSPKDPNPEVLEALQVSNLQFCLGVASQDLKNLALESIFGQLMG</sequence>
<keyword evidence="2" id="KW-1185">Reference proteome</keyword>